<gene>
    <name evidence="11" type="ORF">Cantr_05247</name>
</gene>
<keyword evidence="5" id="KW-0677">Repeat</keyword>
<comment type="function">
    <text evidence="8">Functions in the early steps of protein synthesis of a small number of specific mRNAs. Acts by directing the binding of methionyl-tRNAi to 40S ribosomal subunits. In contrast to the eIF-2 complex, it binds methionyl-tRNAi to 40S subunits in a codon-dependent manner, whereas the eIF-2 complex binds methionyl-tRNAi to 40S subunits in a GTP-dependent manner.</text>
</comment>
<evidence type="ECO:0000313" key="11">
    <source>
        <dbReference type="EMBL" id="RCK56112.1"/>
    </source>
</evidence>
<dbReference type="GO" id="GO:0003729">
    <property type="term" value="F:mRNA binding"/>
    <property type="evidence" value="ECO:0007669"/>
    <property type="project" value="TreeGrafter"/>
</dbReference>
<dbReference type="PANTHER" id="PTHR13227">
    <property type="entry name" value="EUKARYOTIC TRANSLATION INITIATION FACTOR 2A"/>
    <property type="match status" value="1"/>
</dbReference>
<feature type="compositionally biased region" description="Low complexity" evidence="9">
    <location>
        <begin position="541"/>
        <end position="566"/>
    </location>
</feature>
<keyword evidence="6 8" id="KW-0810">Translation regulation</keyword>
<dbReference type="FunFam" id="2.130.10.10:FF:000596">
    <property type="entry name" value="Eukaryotic translation initiation factor 2A"/>
    <property type="match status" value="1"/>
</dbReference>
<accession>A0A367XTH9</accession>
<protein>
    <recommendedName>
        <fullName evidence="2 8">Eukaryotic translation initiation factor 2A</fullName>
        <shortName evidence="8">eIF-2A</shortName>
    </recommendedName>
</protein>
<dbReference type="GO" id="GO:0006417">
    <property type="term" value="P:regulation of translation"/>
    <property type="evidence" value="ECO:0007669"/>
    <property type="project" value="UniProtKB-KW"/>
</dbReference>
<feature type="domain" description="Translation initiation factor beta propellor-like" evidence="10">
    <location>
        <begin position="221"/>
        <end position="414"/>
    </location>
</feature>
<dbReference type="InterPro" id="IPR015943">
    <property type="entry name" value="WD40/YVTN_repeat-like_dom_sf"/>
</dbReference>
<evidence type="ECO:0000313" key="12">
    <source>
        <dbReference type="Proteomes" id="UP000253472"/>
    </source>
</evidence>
<dbReference type="Gene3D" id="2.130.10.10">
    <property type="entry name" value="YVTN repeat-like/Quinoprotein amine dehydrogenase"/>
    <property type="match status" value="1"/>
</dbReference>
<keyword evidence="7 8" id="KW-0648">Protein biosynthesis</keyword>
<feature type="region of interest" description="Disordered" evidence="9">
    <location>
        <begin position="456"/>
        <end position="479"/>
    </location>
</feature>
<evidence type="ECO:0000256" key="3">
    <source>
        <dbReference type="ARBA" id="ARBA00022540"/>
    </source>
</evidence>
<reference evidence="11 12" key="1">
    <citation type="submission" date="2018-06" db="EMBL/GenBank/DDBJ databases">
        <title>Whole genome sequencing of Candida tropicalis (genome annotated by CSBL at Korea University).</title>
        <authorList>
            <person name="Ahn J."/>
        </authorList>
    </citation>
    <scope>NUCLEOTIDE SEQUENCE [LARGE SCALE GENOMIC DNA]</scope>
    <source>
        <strain evidence="11 12">ATCC 20962</strain>
    </source>
</reference>
<dbReference type="OrthoDB" id="2194683at2759"/>
<dbReference type="PANTHER" id="PTHR13227:SF0">
    <property type="entry name" value="EUKARYOTIC TRANSLATION INITIATION FACTOR 2A"/>
    <property type="match status" value="1"/>
</dbReference>
<feature type="region of interest" description="Disordered" evidence="9">
    <location>
        <begin position="487"/>
        <end position="506"/>
    </location>
</feature>
<dbReference type="PIRSF" id="PIRSF017222">
    <property type="entry name" value="eIF2A"/>
    <property type="match status" value="1"/>
</dbReference>
<feature type="compositionally biased region" description="Low complexity" evidence="9">
    <location>
        <begin position="468"/>
        <end position="479"/>
    </location>
</feature>
<keyword evidence="4" id="KW-0853">WD repeat</keyword>
<dbReference type="GO" id="GO:0043022">
    <property type="term" value="F:ribosome binding"/>
    <property type="evidence" value="ECO:0007669"/>
    <property type="project" value="UniProtKB-UniRule"/>
</dbReference>
<dbReference type="GO" id="GO:0003743">
    <property type="term" value="F:translation initiation factor activity"/>
    <property type="evidence" value="ECO:0007669"/>
    <property type="project" value="UniProtKB-UniRule"/>
</dbReference>
<dbReference type="AlphaFoldDB" id="A0A367XTH9"/>
<evidence type="ECO:0000256" key="7">
    <source>
        <dbReference type="ARBA" id="ARBA00022917"/>
    </source>
</evidence>
<evidence type="ECO:0000256" key="5">
    <source>
        <dbReference type="ARBA" id="ARBA00022737"/>
    </source>
</evidence>
<dbReference type="GO" id="GO:0022627">
    <property type="term" value="C:cytosolic small ribosomal subunit"/>
    <property type="evidence" value="ECO:0007669"/>
    <property type="project" value="TreeGrafter"/>
</dbReference>
<keyword evidence="3 8" id="KW-0396">Initiation factor</keyword>
<dbReference type="EMBL" id="QLNQ01000029">
    <property type="protein sequence ID" value="RCK56112.1"/>
    <property type="molecule type" value="Genomic_DNA"/>
</dbReference>
<dbReference type="InterPro" id="IPR013979">
    <property type="entry name" value="TIF_beta_prop-like"/>
</dbReference>
<name>A0A367XTH9_9ASCO</name>
<feature type="region of interest" description="Disordered" evidence="9">
    <location>
        <begin position="514"/>
        <end position="580"/>
    </location>
</feature>
<evidence type="ECO:0000256" key="4">
    <source>
        <dbReference type="ARBA" id="ARBA00022574"/>
    </source>
</evidence>
<comment type="similarity">
    <text evidence="1 8">Belongs to the WD repeat EIF2A family.</text>
</comment>
<dbReference type="SUPFAM" id="SSF82171">
    <property type="entry name" value="DPP6 N-terminal domain-like"/>
    <property type="match status" value="1"/>
</dbReference>
<dbReference type="Proteomes" id="UP000253472">
    <property type="component" value="Unassembled WGS sequence"/>
</dbReference>
<proteinExistence type="inferred from homology"/>
<dbReference type="Pfam" id="PF08662">
    <property type="entry name" value="eIF2A"/>
    <property type="match status" value="1"/>
</dbReference>
<evidence type="ECO:0000256" key="6">
    <source>
        <dbReference type="ARBA" id="ARBA00022845"/>
    </source>
</evidence>
<evidence type="ECO:0000259" key="10">
    <source>
        <dbReference type="Pfam" id="PF08662"/>
    </source>
</evidence>
<evidence type="ECO:0000256" key="2">
    <source>
        <dbReference type="ARBA" id="ARBA00013819"/>
    </source>
</evidence>
<dbReference type="InterPro" id="IPR011387">
    <property type="entry name" value="TIF2A"/>
</dbReference>
<dbReference type="STRING" id="5486.A0A367XTH9"/>
<sequence>MSKSTEIFCRLPKTVELIQDFSDITPEPRANGECRAALYSSNGQLFAYTQPNEVVILDTSAEAKLYHRIEIPEVFDIYFSPEGTFLCLWCKPVQINKENGTWNNNLKIFNVKTKAVIAEWSAKHQSGWKPQFTSEETAFARSINQKEIHFFEISSTSDVAINLAQPTFKYKIADPKATFQSFQVSPGKNTSVAVFIPEKAGKPANVSIYNLPNFSQPICSKNFFKAEKCQLKWNSLGTALLALASTDHDTTNKSYYGESNLYLMGIAGSYDSRIDLKREGPIHDITWSPTAREFAVSYGYMPSETTFFDARGNAIHSLPTAPRNTILYSPHAKFVLVAGFGNLQGTVDVYDRQNKFSRVVTFEASNTSVCEWSPCGRFILTATTSPRLRVDNGCKIWHASGKLVYLKEYSELYSIGWKPQPLDQFPPIRALEAAPEAHESAKEYLAKREALASAAAKKPTGAYRPPHARGSGASAPASSLYQKELQNNMRNSGTPPPPGLARNGVNAPRVRTVVGAAPPAEKESKSAAKNRKKREAKKQQEQNAGSPGPSASSPGATPAPESAASPSPAPAPTPAPASGVIGGVASIEEKKIRSLLKKLRAIEQLKMKQAAGESLEDTQVIKISKEDEIRAELQTLGWNE</sequence>
<evidence type="ECO:0000256" key="8">
    <source>
        <dbReference type="PIRNR" id="PIRNR017222"/>
    </source>
</evidence>
<keyword evidence="12" id="KW-1185">Reference proteome</keyword>
<organism evidence="11 12">
    <name type="scientific">Candida viswanathii</name>
    <dbReference type="NCBI Taxonomy" id="5486"/>
    <lineage>
        <taxon>Eukaryota</taxon>
        <taxon>Fungi</taxon>
        <taxon>Dikarya</taxon>
        <taxon>Ascomycota</taxon>
        <taxon>Saccharomycotina</taxon>
        <taxon>Pichiomycetes</taxon>
        <taxon>Debaryomycetaceae</taxon>
        <taxon>Candida/Lodderomyces clade</taxon>
        <taxon>Candida</taxon>
    </lineage>
</organism>
<evidence type="ECO:0000256" key="9">
    <source>
        <dbReference type="SAM" id="MobiDB-lite"/>
    </source>
</evidence>
<comment type="caution">
    <text evidence="11">The sequence shown here is derived from an EMBL/GenBank/DDBJ whole genome shotgun (WGS) entry which is preliminary data.</text>
</comment>
<dbReference type="GO" id="GO:0000049">
    <property type="term" value="F:tRNA binding"/>
    <property type="evidence" value="ECO:0007669"/>
    <property type="project" value="UniProtKB-UniRule"/>
</dbReference>
<evidence type="ECO:0000256" key="1">
    <source>
        <dbReference type="ARBA" id="ARBA00009573"/>
    </source>
</evidence>